<dbReference type="EMBL" id="GBXM01045409">
    <property type="protein sequence ID" value="JAH63168.1"/>
    <property type="molecule type" value="Transcribed_RNA"/>
</dbReference>
<proteinExistence type="predicted"/>
<evidence type="ECO:0000313" key="1">
    <source>
        <dbReference type="EMBL" id="JAH63168.1"/>
    </source>
</evidence>
<name>A0A0E9UDY5_ANGAN</name>
<accession>A0A0E9UDY5</accession>
<organism evidence="1">
    <name type="scientific">Anguilla anguilla</name>
    <name type="common">European freshwater eel</name>
    <name type="synonym">Muraena anguilla</name>
    <dbReference type="NCBI Taxonomy" id="7936"/>
    <lineage>
        <taxon>Eukaryota</taxon>
        <taxon>Metazoa</taxon>
        <taxon>Chordata</taxon>
        <taxon>Craniata</taxon>
        <taxon>Vertebrata</taxon>
        <taxon>Euteleostomi</taxon>
        <taxon>Actinopterygii</taxon>
        <taxon>Neopterygii</taxon>
        <taxon>Teleostei</taxon>
        <taxon>Anguilliformes</taxon>
        <taxon>Anguillidae</taxon>
        <taxon>Anguilla</taxon>
    </lineage>
</organism>
<sequence length="23" mass="2578">MRALAPREHVNLAPASPVYDIKE</sequence>
<dbReference type="AlphaFoldDB" id="A0A0E9UDY5"/>
<protein>
    <submittedName>
        <fullName evidence="1">Uncharacterized protein</fullName>
    </submittedName>
</protein>
<reference evidence="1" key="2">
    <citation type="journal article" date="2015" name="Fish Shellfish Immunol.">
        <title>Early steps in the European eel (Anguilla anguilla)-Vibrio vulnificus interaction in the gills: Role of the RtxA13 toxin.</title>
        <authorList>
            <person name="Callol A."/>
            <person name="Pajuelo D."/>
            <person name="Ebbesson L."/>
            <person name="Teles M."/>
            <person name="MacKenzie S."/>
            <person name="Amaro C."/>
        </authorList>
    </citation>
    <scope>NUCLEOTIDE SEQUENCE</scope>
</reference>
<reference evidence="1" key="1">
    <citation type="submission" date="2014-11" db="EMBL/GenBank/DDBJ databases">
        <authorList>
            <person name="Amaro Gonzalez C."/>
        </authorList>
    </citation>
    <scope>NUCLEOTIDE SEQUENCE</scope>
</reference>